<reference evidence="2 3" key="1">
    <citation type="journal article" date="2018" name="BMC Genomics">
        <title>Genomic comparison of Trypanosoma conorhini and Trypanosoma rangeli to Trypanosoma cruzi strains of high and low virulence.</title>
        <authorList>
            <person name="Bradwell K.R."/>
            <person name="Koparde V.N."/>
            <person name="Matveyev A.V."/>
            <person name="Serrano M.G."/>
            <person name="Alves J.M."/>
            <person name="Parikh H."/>
            <person name="Huang B."/>
            <person name="Lee V."/>
            <person name="Espinosa-Alvarez O."/>
            <person name="Ortiz P.A."/>
            <person name="Costa-Martins A.G."/>
            <person name="Teixeira M.M."/>
            <person name="Buck G.A."/>
        </authorList>
    </citation>
    <scope>NUCLEOTIDE SEQUENCE [LARGE SCALE GENOMIC DNA]</scope>
    <source>
        <strain evidence="2 3">025E</strain>
    </source>
</reference>
<feature type="compositionally biased region" description="Basic residues" evidence="1">
    <location>
        <begin position="97"/>
        <end position="111"/>
    </location>
</feature>
<evidence type="ECO:0000313" key="3">
    <source>
        <dbReference type="Proteomes" id="UP000284403"/>
    </source>
</evidence>
<gene>
    <name evidence="2" type="ORF">Tco025E_10101</name>
</gene>
<dbReference type="Proteomes" id="UP000284403">
    <property type="component" value="Unassembled WGS sequence"/>
</dbReference>
<dbReference type="EMBL" id="MKKU01001468">
    <property type="protein sequence ID" value="RNE95286.1"/>
    <property type="molecule type" value="Genomic_DNA"/>
</dbReference>
<name>A0A422MPZ1_9TRYP</name>
<keyword evidence="3" id="KW-1185">Reference proteome</keyword>
<feature type="region of interest" description="Disordered" evidence="1">
    <location>
        <begin position="71"/>
        <end position="111"/>
    </location>
</feature>
<evidence type="ECO:0000256" key="1">
    <source>
        <dbReference type="SAM" id="MobiDB-lite"/>
    </source>
</evidence>
<dbReference type="RefSeq" id="XP_029223010.1">
    <property type="nucleotide sequence ID" value="XM_029376890.1"/>
</dbReference>
<comment type="caution">
    <text evidence="2">The sequence shown here is derived from an EMBL/GenBank/DDBJ whole genome shotgun (WGS) entry which is preliminary data.</text>
</comment>
<feature type="region of interest" description="Disordered" evidence="1">
    <location>
        <begin position="158"/>
        <end position="255"/>
    </location>
</feature>
<evidence type="ECO:0000313" key="2">
    <source>
        <dbReference type="EMBL" id="RNE95286.1"/>
    </source>
</evidence>
<proteinExistence type="predicted"/>
<dbReference type="AlphaFoldDB" id="A0A422MPZ1"/>
<dbReference type="GeneID" id="40323712"/>
<sequence>MIISATLITGDSSELAISKIADEKEALKTALNPPSLRALHVLCFPGHSNSRLRDWLRTPRAPRPYPPLAFASLYQRQPPPPETATSPRVLQQARGPSAHRRRGSWRLPRRKAVLSVSPAGVARGDGAPKASRGLAARRDRLRLAAARCPDKIALRSKRDRCAPAVSPRVGPARSRPLGVSRQDPRDRVGSFGNTHPRPARRHVSPTSSPDPARDPKGPPAHSTAKPLGSRTPSTQPTPHRGARKRDPAAAPQSPP</sequence>
<organism evidence="2 3">
    <name type="scientific">Trypanosoma conorhini</name>
    <dbReference type="NCBI Taxonomy" id="83891"/>
    <lineage>
        <taxon>Eukaryota</taxon>
        <taxon>Discoba</taxon>
        <taxon>Euglenozoa</taxon>
        <taxon>Kinetoplastea</taxon>
        <taxon>Metakinetoplastina</taxon>
        <taxon>Trypanosomatida</taxon>
        <taxon>Trypanosomatidae</taxon>
        <taxon>Trypanosoma</taxon>
    </lineage>
</organism>
<protein>
    <submittedName>
        <fullName evidence="2">Uncharacterized protein</fullName>
    </submittedName>
</protein>
<accession>A0A422MPZ1</accession>